<sequence>MNSNLCDFSNNEIFVSEWVDPVVNISGFDTCGEYVETFWLGIIGPSATWAMRFLARELDVFPNGYCLDLNDTAMALGLAFRNGSGSLERAIQRCATFGLVAQLPQTLAVRRRVPSVTKRQLLRLPTTLQHSHSQLFATS</sequence>
<evidence type="ECO:0000313" key="1">
    <source>
        <dbReference type="EMBL" id="CAB4609713.1"/>
    </source>
</evidence>
<name>A0A6J6LHK0_9ZZZZ</name>
<dbReference type="EMBL" id="CAFAAP010000129">
    <property type="protein sequence ID" value="CAB4807353.1"/>
    <property type="molecule type" value="Genomic_DNA"/>
</dbReference>
<dbReference type="EMBL" id="CAEZWU010000025">
    <property type="protein sequence ID" value="CAB4661101.1"/>
    <property type="molecule type" value="Genomic_DNA"/>
</dbReference>
<dbReference type="AlphaFoldDB" id="A0A6J6LHK0"/>
<proteinExistence type="predicted"/>
<organism evidence="2">
    <name type="scientific">freshwater metagenome</name>
    <dbReference type="NCBI Taxonomy" id="449393"/>
    <lineage>
        <taxon>unclassified sequences</taxon>
        <taxon>metagenomes</taxon>
        <taxon>ecological metagenomes</taxon>
    </lineage>
</organism>
<protein>
    <submittedName>
        <fullName evidence="2">Unannotated protein</fullName>
    </submittedName>
</protein>
<reference evidence="2" key="1">
    <citation type="submission" date="2020-05" db="EMBL/GenBank/DDBJ databases">
        <authorList>
            <person name="Chiriac C."/>
            <person name="Salcher M."/>
            <person name="Ghai R."/>
            <person name="Kavagutti S V."/>
        </authorList>
    </citation>
    <scope>NUCLEOTIDE SEQUENCE</scope>
</reference>
<dbReference type="EMBL" id="CAEZUN010000165">
    <property type="protein sequence ID" value="CAB4609713.1"/>
    <property type="molecule type" value="Genomic_DNA"/>
</dbReference>
<evidence type="ECO:0000313" key="2">
    <source>
        <dbReference type="EMBL" id="CAB4661101.1"/>
    </source>
</evidence>
<gene>
    <name evidence="1" type="ORF">UFOPK1826_01179</name>
    <name evidence="2" type="ORF">UFOPK2292_00270</name>
    <name evidence="3" type="ORF">UFOPK3026_00890</name>
</gene>
<accession>A0A6J6LHK0</accession>
<evidence type="ECO:0000313" key="3">
    <source>
        <dbReference type="EMBL" id="CAB4807353.1"/>
    </source>
</evidence>